<accession>A0ABY8L8R4</accession>
<dbReference type="PRINTS" id="PR00033">
    <property type="entry name" value="HTHASNC"/>
</dbReference>
<dbReference type="RefSeq" id="WP_279964353.1">
    <property type="nucleotide sequence ID" value="NZ_CP122537.1"/>
</dbReference>
<evidence type="ECO:0000256" key="3">
    <source>
        <dbReference type="ARBA" id="ARBA00023163"/>
    </source>
</evidence>
<keyword evidence="2" id="KW-0238">DNA-binding</keyword>
<dbReference type="CDD" id="cd00090">
    <property type="entry name" value="HTH_ARSR"/>
    <property type="match status" value="1"/>
</dbReference>
<dbReference type="Gene3D" id="3.30.70.920">
    <property type="match status" value="1"/>
</dbReference>
<name>A0ABY8L8R4_9RHOB</name>
<dbReference type="InterPro" id="IPR011991">
    <property type="entry name" value="ArsR-like_HTH"/>
</dbReference>
<sequence length="166" mass="18282">MPASKLDPIDRQILSELQADGRMTNVELARRVGISAPPCLRRVRALEEQGLIQGYHADVNARALGFEVQVFAMVSLARQSESDLSAFETRCREWPLVRECHMLNGEIDFILKCVAPDLSTFQSFLTGELTAADNVASVKTSLVIRGAKDVPGVPFDVLEARLAREA</sequence>
<dbReference type="PANTHER" id="PTHR30154">
    <property type="entry name" value="LEUCINE-RESPONSIVE REGULATORY PROTEIN"/>
    <property type="match status" value="1"/>
</dbReference>
<dbReference type="Pfam" id="PF13412">
    <property type="entry name" value="HTH_24"/>
    <property type="match status" value="1"/>
</dbReference>
<evidence type="ECO:0000256" key="1">
    <source>
        <dbReference type="ARBA" id="ARBA00023015"/>
    </source>
</evidence>
<keyword evidence="6" id="KW-1185">Reference proteome</keyword>
<dbReference type="PANTHER" id="PTHR30154:SF34">
    <property type="entry name" value="TRANSCRIPTIONAL REGULATOR AZLB"/>
    <property type="match status" value="1"/>
</dbReference>
<protein>
    <submittedName>
        <fullName evidence="5">Lrp/AsnC family transcriptional regulator</fullName>
    </submittedName>
</protein>
<dbReference type="SUPFAM" id="SSF46785">
    <property type="entry name" value="Winged helix' DNA-binding domain"/>
    <property type="match status" value="1"/>
</dbReference>
<dbReference type="SMART" id="SM00344">
    <property type="entry name" value="HTH_ASNC"/>
    <property type="match status" value="1"/>
</dbReference>
<organism evidence="5 6">
    <name type="scientific">Jannaschia ovalis</name>
    <dbReference type="NCBI Taxonomy" id="3038773"/>
    <lineage>
        <taxon>Bacteria</taxon>
        <taxon>Pseudomonadati</taxon>
        <taxon>Pseudomonadota</taxon>
        <taxon>Alphaproteobacteria</taxon>
        <taxon>Rhodobacterales</taxon>
        <taxon>Roseobacteraceae</taxon>
        <taxon>Jannaschia</taxon>
    </lineage>
</organism>
<dbReference type="Gene3D" id="1.10.10.10">
    <property type="entry name" value="Winged helix-like DNA-binding domain superfamily/Winged helix DNA-binding domain"/>
    <property type="match status" value="1"/>
</dbReference>
<dbReference type="InterPro" id="IPR036390">
    <property type="entry name" value="WH_DNA-bd_sf"/>
</dbReference>
<dbReference type="InterPro" id="IPR011008">
    <property type="entry name" value="Dimeric_a/b-barrel"/>
</dbReference>
<dbReference type="PROSITE" id="PS00519">
    <property type="entry name" value="HTH_ASNC_1"/>
    <property type="match status" value="1"/>
</dbReference>
<dbReference type="Pfam" id="PF01037">
    <property type="entry name" value="AsnC_trans_reg"/>
    <property type="match status" value="1"/>
</dbReference>
<evidence type="ECO:0000313" key="5">
    <source>
        <dbReference type="EMBL" id="WGH77752.1"/>
    </source>
</evidence>
<dbReference type="InterPro" id="IPR019885">
    <property type="entry name" value="Tscrpt_reg_HTH_AsnC-type_CS"/>
</dbReference>
<reference evidence="5 6" key="1">
    <citation type="submission" date="2023-04" db="EMBL/GenBank/DDBJ databases">
        <title>Jannaschia ovalis sp. nov., a marine bacterium isolated from sea tidal flat.</title>
        <authorList>
            <person name="Kwon D.Y."/>
            <person name="Kim J.-J."/>
        </authorList>
    </citation>
    <scope>NUCLEOTIDE SEQUENCE [LARGE SCALE GENOMIC DNA]</scope>
    <source>
        <strain evidence="5 6">GRR-S6-38</strain>
    </source>
</reference>
<dbReference type="PROSITE" id="PS50956">
    <property type="entry name" value="HTH_ASNC_2"/>
    <property type="match status" value="1"/>
</dbReference>
<dbReference type="InterPro" id="IPR000485">
    <property type="entry name" value="AsnC-type_HTH_dom"/>
</dbReference>
<dbReference type="InterPro" id="IPR019888">
    <property type="entry name" value="Tscrpt_reg_AsnC-like"/>
</dbReference>
<keyword evidence="1" id="KW-0805">Transcription regulation</keyword>
<dbReference type="SUPFAM" id="SSF54909">
    <property type="entry name" value="Dimeric alpha+beta barrel"/>
    <property type="match status" value="1"/>
</dbReference>
<keyword evidence="3" id="KW-0804">Transcription</keyword>
<proteinExistence type="predicted"/>
<gene>
    <name evidence="5" type="ORF">P8627_12005</name>
</gene>
<feature type="domain" description="HTH asnC-type" evidence="4">
    <location>
        <begin position="6"/>
        <end position="67"/>
    </location>
</feature>
<evidence type="ECO:0000313" key="6">
    <source>
        <dbReference type="Proteomes" id="UP001243420"/>
    </source>
</evidence>
<dbReference type="InterPro" id="IPR019887">
    <property type="entry name" value="Tscrpt_reg_AsnC/Lrp_C"/>
</dbReference>
<dbReference type="Proteomes" id="UP001243420">
    <property type="component" value="Chromosome"/>
</dbReference>
<dbReference type="EMBL" id="CP122537">
    <property type="protein sequence ID" value="WGH77752.1"/>
    <property type="molecule type" value="Genomic_DNA"/>
</dbReference>
<evidence type="ECO:0000259" key="4">
    <source>
        <dbReference type="PROSITE" id="PS50956"/>
    </source>
</evidence>
<evidence type="ECO:0000256" key="2">
    <source>
        <dbReference type="ARBA" id="ARBA00023125"/>
    </source>
</evidence>
<dbReference type="InterPro" id="IPR036388">
    <property type="entry name" value="WH-like_DNA-bd_sf"/>
</dbReference>